<feature type="region of interest" description="Disordered" evidence="1">
    <location>
        <begin position="1"/>
        <end position="51"/>
    </location>
</feature>
<evidence type="ECO:0000313" key="3">
    <source>
        <dbReference type="Proteomes" id="UP000075881"/>
    </source>
</evidence>
<keyword evidence="3" id="KW-1185">Reference proteome</keyword>
<dbReference type="PANTHER" id="PTHR13523">
    <property type="entry name" value="COILED-COIL-HELIX-COILED-COIL-HELIX DOMAIN CONTAINING 2/NUR77"/>
    <property type="match status" value="1"/>
</dbReference>
<dbReference type="STRING" id="43041.A0A182K642"/>
<dbReference type="AlphaFoldDB" id="A0A182K642"/>
<evidence type="ECO:0000256" key="1">
    <source>
        <dbReference type="SAM" id="MobiDB-lite"/>
    </source>
</evidence>
<dbReference type="PANTHER" id="PTHR13523:SF2">
    <property type="entry name" value="COILED-COIL-HELIX-COILED-COIL-HELIX DOMAIN CONTAINING 2, ISOFORM A-RELATED"/>
    <property type="match status" value="1"/>
</dbReference>
<evidence type="ECO:0008006" key="4">
    <source>
        <dbReference type="Google" id="ProtNLM"/>
    </source>
</evidence>
<dbReference type="GO" id="GO:0005634">
    <property type="term" value="C:nucleus"/>
    <property type="evidence" value="ECO:0007669"/>
    <property type="project" value="TreeGrafter"/>
</dbReference>
<proteinExistence type="predicted"/>
<reference evidence="3" key="1">
    <citation type="submission" date="2013-03" db="EMBL/GenBank/DDBJ databases">
        <title>The Genome Sequence of Anopheles christyi ACHKN1017.</title>
        <authorList>
            <consortium name="The Broad Institute Genomics Platform"/>
            <person name="Neafsey D.E."/>
            <person name="Besansky N."/>
            <person name="Walker B."/>
            <person name="Young S.K."/>
            <person name="Zeng Q."/>
            <person name="Gargeya S."/>
            <person name="Fitzgerald M."/>
            <person name="Haas B."/>
            <person name="Abouelleil A."/>
            <person name="Allen A.W."/>
            <person name="Alvarado L."/>
            <person name="Arachchi H.M."/>
            <person name="Berlin A.M."/>
            <person name="Chapman S.B."/>
            <person name="Gainer-Dewar J."/>
            <person name="Goldberg J."/>
            <person name="Griggs A."/>
            <person name="Gujja S."/>
            <person name="Hansen M."/>
            <person name="Howarth C."/>
            <person name="Imamovic A."/>
            <person name="Ireland A."/>
            <person name="Larimer J."/>
            <person name="McCowan C."/>
            <person name="Murphy C."/>
            <person name="Pearson M."/>
            <person name="Poon T.W."/>
            <person name="Priest M."/>
            <person name="Roberts A."/>
            <person name="Saif S."/>
            <person name="Shea T."/>
            <person name="Sisk P."/>
            <person name="Sykes S."/>
            <person name="Wortman J."/>
            <person name="Nusbaum C."/>
            <person name="Birren B."/>
        </authorList>
    </citation>
    <scope>NUCLEOTIDE SEQUENCE [LARGE SCALE GENOMIC DNA]</scope>
    <source>
        <strain evidence="3">ACHKN1017</strain>
    </source>
</reference>
<dbReference type="GO" id="GO:0005739">
    <property type="term" value="C:mitochondrion"/>
    <property type="evidence" value="ECO:0007669"/>
    <property type="project" value="TreeGrafter"/>
</dbReference>
<evidence type="ECO:0000313" key="2">
    <source>
        <dbReference type="EnsemblMetazoa" id="ACHR006227-PA"/>
    </source>
</evidence>
<feature type="compositionally biased region" description="Basic and acidic residues" evidence="1">
    <location>
        <begin position="16"/>
        <end position="27"/>
    </location>
</feature>
<dbReference type="GO" id="GO:0007005">
    <property type="term" value="P:mitochondrion organization"/>
    <property type="evidence" value="ECO:0007669"/>
    <property type="project" value="InterPro"/>
</dbReference>
<dbReference type="VEuPathDB" id="VectorBase:ACHR006227"/>
<name>A0A182K642_9DIPT</name>
<reference evidence="2" key="2">
    <citation type="submission" date="2020-05" db="UniProtKB">
        <authorList>
            <consortium name="EnsemblMetazoa"/>
        </authorList>
    </citation>
    <scope>IDENTIFICATION</scope>
    <source>
        <strain evidence="2">ACHKN1017</strain>
    </source>
</reference>
<protein>
    <recommendedName>
        <fullName evidence="4">CHCH domain-containing protein</fullName>
    </recommendedName>
</protein>
<dbReference type="Proteomes" id="UP000075881">
    <property type="component" value="Unassembled WGS sequence"/>
</dbReference>
<organism evidence="2 3">
    <name type="scientific">Anopheles christyi</name>
    <dbReference type="NCBI Taxonomy" id="43041"/>
    <lineage>
        <taxon>Eukaryota</taxon>
        <taxon>Metazoa</taxon>
        <taxon>Ecdysozoa</taxon>
        <taxon>Arthropoda</taxon>
        <taxon>Hexapoda</taxon>
        <taxon>Insecta</taxon>
        <taxon>Pterygota</taxon>
        <taxon>Neoptera</taxon>
        <taxon>Endopterygota</taxon>
        <taxon>Diptera</taxon>
        <taxon>Nematocera</taxon>
        <taxon>Culicoidea</taxon>
        <taxon>Culicidae</taxon>
        <taxon>Anophelinae</taxon>
        <taxon>Anopheles</taxon>
    </lineage>
</organism>
<dbReference type="InterPro" id="IPR055304">
    <property type="entry name" value="CHCHD2/10-like"/>
</dbReference>
<dbReference type="EnsemblMetazoa" id="ACHR006227-RA">
    <property type="protein sequence ID" value="ACHR006227-PA"/>
    <property type="gene ID" value="ACHR006227"/>
</dbReference>
<feature type="compositionally biased region" description="Low complexity" evidence="1">
    <location>
        <begin position="37"/>
        <end position="51"/>
    </location>
</feature>
<accession>A0A182K642</accession>
<sequence length="161" mass="17009">MPRRDTRARPVPPSRKSTDTKSQHGTEKSTTGSASEPTKTAPATAAIPTPAAPGLFSQMAATAGGVAIGSVLGRALGGLFERSEPKESSTDAVVKEKQTAMEAATVSEKSSPMEECNLEIKQFLSCIDKEVDAKICEGFKEAMQQCKSRASSRTSPVFHHA</sequence>